<dbReference type="CDD" id="cd01045">
    <property type="entry name" value="Ferritin_like_AB"/>
    <property type="match status" value="1"/>
</dbReference>
<reference evidence="2 3" key="1">
    <citation type="submission" date="2021-05" db="EMBL/GenBank/DDBJ databases">
        <title>The draft genome of Geobacter chapellei DSM 13688.</title>
        <authorList>
            <person name="Xu Z."/>
            <person name="Masuda Y."/>
            <person name="Itoh H."/>
            <person name="Senoo K."/>
        </authorList>
    </citation>
    <scope>NUCLEOTIDE SEQUENCE [LARGE SCALE GENOMIC DNA]</scope>
    <source>
        <strain evidence="2 3">DSM 13688</strain>
    </source>
</reference>
<organism evidence="2 3">
    <name type="scientific">Pelotalea chapellei</name>
    <dbReference type="NCBI Taxonomy" id="44671"/>
    <lineage>
        <taxon>Bacteria</taxon>
        <taxon>Pseudomonadati</taxon>
        <taxon>Thermodesulfobacteriota</taxon>
        <taxon>Desulfuromonadia</taxon>
        <taxon>Geobacterales</taxon>
        <taxon>Geobacteraceae</taxon>
        <taxon>Pelotalea</taxon>
    </lineage>
</organism>
<evidence type="ECO:0000313" key="3">
    <source>
        <dbReference type="Proteomes" id="UP000784128"/>
    </source>
</evidence>
<dbReference type="Proteomes" id="UP000784128">
    <property type="component" value="Unassembled WGS sequence"/>
</dbReference>
<gene>
    <name evidence="2" type="ORF">KJB30_11585</name>
</gene>
<dbReference type="InterPro" id="IPR009078">
    <property type="entry name" value="Ferritin-like_SF"/>
</dbReference>
<dbReference type="InterPro" id="IPR003251">
    <property type="entry name" value="Rr_diiron-bd_dom"/>
</dbReference>
<protein>
    <submittedName>
        <fullName evidence="2">Ferritin family protein</fullName>
    </submittedName>
</protein>
<dbReference type="InterPro" id="IPR012347">
    <property type="entry name" value="Ferritin-like"/>
</dbReference>
<name>A0ABS5U9S7_9BACT</name>
<sequence length="161" mass="18536">MNILDFALKMELDGKAYYEKLAVETDILSLRTIFINLAADEQKHYDIISSFKAGTTTGMADSTVLEDAKNVFECLRQDNETLGALKKSLHGYEYARKIEADSIKLYEEMADKESDTGKVALLQKIAAEERKHYNIMDNLADFTLKPEYYLEWREFSNLEQL</sequence>
<accession>A0ABS5U9S7</accession>
<dbReference type="EMBL" id="JAHDYS010000010">
    <property type="protein sequence ID" value="MBT1072431.1"/>
    <property type="molecule type" value="Genomic_DNA"/>
</dbReference>
<dbReference type="PANTHER" id="PTHR33531:SF7">
    <property type="entry name" value="HYPOTHETICAL MEMBRANE PROTEIN, CONSERVED"/>
    <property type="match status" value="1"/>
</dbReference>
<dbReference type="Gene3D" id="1.20.1260.10">
    <property type="match status" value="1"/>
</dbReference>
<dbReference type="RefSeq" id="WP_214299382.1">
    <property type="nucleotide sequence ID" value="NZ_JAHDYS010000010.1"/>
</dbReference>
<dbReference type="Pfam" id="PF02915">
    <property type="entry name" value="Rubrerythrin"/>
    <property type="match status" value="1"/>
</dbReference>
<evidence type="ECO:0000259" key="1">
    <source>
        <dbReference type="Pfam" id="PF02915"/>
    </source>
</evidence>
<dbReference type="PANTHER" id="PTHR33531">
    <property type="entry name" value="RUBRERYTHRIN SUBFAMILY"/>
    <property type="match status" value="1"/>
</dbReference>
<evidence type="ECO:0000313" key="2">
    <source>
        <dbReference type="EMBL" id="MBT1072431.1"/>
    </source>
</evidence>
<dbReference type="SUPFAM" id="SSF47240">
    <property type="entry name" value="Ferritin-like"/>
    <property type="match status" value="1"/>
</dbReference>
<keyword evidence="3" id="KW-1185">Reference proteome</keyword>
<comment type="caution">
    <text evidence="2">The sequence shown here is derived from an EMBL/GenBank/DDBJ whole genome shotgun (WGS) entry which is preliminary data.</text>
</comment>
<feature type="domain" description="Rubrerythrin diiron-binding" evidence="1">
    <location>
        <begin position="2"/>
        <end position="139"/>
    </location>
</feature>
<proteinExistence type="predicted"/>